<feature type="compositionally biased region" description="Basic and acidic residues" evidence="1">
    <location>
        <begin position="314"/>
        <end position="331"/>
    </location>
</feature>
<protein>
    <submittedName>
        <fullName evidence="3">Uncharacterized protein laf isoform X1</fullName>
    </submittedName>
</protein>
<feature type="compositionally biased region" description="Polar residues" evidence="1">
    <location>
        <begin position="66"/>
        <end position="84"/>
    </location>
</feature>
<gene>
    <name evidence="3" type="primary">laf</name>
</gene>
<organism evidence="2 3">
    <name type="scientific">Drosophila suzukii</name>
    <name type="common">Spotted-wing drosophila fruit fly</name>
    <dbReference type="NCBI Taxonomy" id="28584"/>
    <lineage>
        <taxon>Eukaryota</taxon>
        <taxon>Metazoa</taxon>
        <taxon>Ecdysozoa</taxon>
        <taxon>Arthropoda</taxon>
        <taxon>Hexapoda</taxon>
        <taxon>Insecta</taxon>
        <taxon>Pterygota</taxon>
        <taxon>Neoptera</taxon>
        <taxon>Endopterygota</taxon>
        <taxon>Diptera</taxon>
        <taxon>Brachycera</taxon>
        <taxon>Muscomorpha</taxon>
        <taxon>Ephydroidea</taxon>
        <taxon>Drosophilidae</taxon>
        <taxon>Drosophila</taxon>
        <taxon>Sophophora</taxon>
    </lineage>
</organism>
<evidence type="ECO:0000313" key="2">
    <source>
        <dbReference type="Proteomes" id="UP001652628"/>
    </source>
</evidence>
<feature type="compositionally biased region" description="Polar residues" evidence="1">
    <location>
        <begin position="332"/>
        <end position="341"/>
    </location>
</feature>
<evidence type="ECO:0000313" key="3">
    <source>
        <dbReference type="RefSeq" id="XP_036675193.3"/>
    </source>
</evidence>
<dbReference type="GeneID" id="108005923"/>
<proteinExistence type="predicted"/>
<dbReference type="AlphaFoldDB" id="A0AB40AB51"/>
<feature type="compositionally biased region" description="Basic residues" evidence="1">
    <location>
        <begin position="352"/>
        <end position="365"/>
    </location>
</feature>
<feature type="region of interest" description="Disordered" evidence="1">
    <location>
        <begin position="169"/>
        <end position="194"/>
    </location>
</feature>
<reference evidence="3" key="1">
    <citation type="submission" date="2025-08" db="UniProtKB">
        <authorList>
            <consortium name="RefSeq"/>
        </authorList>
    </citation>
    <scope>IDENTIFICATION</scope>
</reference>
<dbReference type="Proteomes" id="UP001652628">
    <property type="component" value="Chromosome 3"/>
</dbReference>
<feature type="region of interest" description="Disordered" evidence="1">
    <location>
        <begin position="1"/>
        <end position="131"/>
    </location>
</feature>
<name>A0AB40AB51_DROSZ</name>
<feature type="compositionally biased region" description="Acidic residues" evidence="1">
    <location>
        <begin position="431"/>
        <end position="441"/>
    </location>
</feature>
<evidence type="ECO:0000256" key="1">
    <source>
        <dbReference type="SAM" id="MobiDB-lite"/>
    </source>
</evidence>
<sequence>MSHHIKHKPSSSSISAKDQDEADSGDRIICRNKAPRKLRRFPSKEDSSRKSYSRSDLSKEQFIEGQDSSGHRYSTNGNGNYSHRTNTHSKHSKESYLGAVLEEIPKDTEYISSDQDEIHSQTEPSAVSTDRSKSFSQIYSEIFEESKERQLKAERACRAYKIKKSKLHRTLEVSGSRGPGSGNYDGESSLGSEYSSNLDRRSFEFDNLSTGKSSTREKSSFKELEDPLMRGAKTTKDLRLKRSQIPLNKIELRGRNSFEESQEPRTSYLYRSENKCSEDSLAYRQRSCVCAQESSVCSLCSCYSRSRKHRYKGHNAELTDGRDYPVDRRSEIPSTATSQSRSQRDYLSGCSTRHRHHHHYRRQRSVPKTYQDRGNSPINIKTRRKTHDIEIGTKQVREGFLGRSSASVGVQYPSEDETEDWNDERPSSFLDMEDGDPNESEIQEDSWLSYNEEKGLVLNKPPSGCDESILTEGESNVQSIDRTDDYRSVTTEEAVQIPYDINEYTSYDELSYPVGDKETNKGEEYDDLTSHDEIEILSDDYDDTVTRNEVSTEDGNQHDHSGNDSYIKADQKLSKEFGEDTPSSTVAKSKSFLSLKIYDADEALLEVPKDFEGPAIFLDDDADFLDITLTDDEEKIRAKLMAAALTTKKSSSSFSAESSLKSRRSTEPSVLSYKPSVIFTRRSEAFNDDYVPKQNDRIALLAEKLLNSLGETSPGERGRQPPADEVSSADFKSKALEEREHTRKRCEIPLCTDRQLMSEEFNRKVQRQLKVIGENFR</sequence>
<feature type="region of interest" description="Disordered" evidence="1">
    <location>
        <begin position="314"/>
        <end position="378"/>
    </location>
</feature>
<feature type="region of interest" description="Disordered" evidence="1">
    <location>
        <begin position="710"/>
        <end position="744"/>
    </location>
</feature>
<feature type="compositionally biased region" description="Polar residues" evidence="1">
    <location>
        <begin position="366"/>
        <end position="378"/>
    </location>
</feature>
<feature type="compositionally biased region" description="Polar residues" evidence="1">
    <location>
        <begin position="121"/>
        <end position="131"/>
    </location>
</feature>
<feature type="compositionally biased region" description="Basic and acidic residues" evidence="1">
    <location>
        <begin position="731"/>
        <end position="744"/>
    </location>
</feature>
<accession>A0AB40AB51</accession>
<keyword evidence="2" id="KW-1185">Reference proteome</keyword>
<feature type="region of interest" description="Disordered" evidence="1">
    <location>
        <begin position="405"/>
        <end position="441"/>
    </location>
</feature>
<dbReference type="RefSeq" id="XP_036675193.3">
    <property type="nucleotide sequence ID" value="XM_036819298.3"/>
</dbReference>